<evidence type="ECO:0000256" key="1">
    <source>
        <dbReference type="SAM" id="SignalP"/>
    </source>
</evidence>
<protein>
    <recommendedName>
        <fullName evidence="4">Lipoprotein</fullName>
    </recommendedName>
</protein>
<dbReference type="STRING" id="658219.SAMN05216212_0140"/>
<feature type="signal peptide" evidence="1">
    <location>
        <begin position="1"/>
        <end position="26"/>
    </location>
</feature>
<evidence type="ECO:0008006" key="4">
    <source>
        <dbReference type="Google" id="ProtNLM"/>
    </source>
</evidence>
<feature type="chain" id="PRO_5011632469" description="Lipoprotein" evidence="1">
    <location>
        <begin position="27"/>
        <end position="147"/>
    </location>
</feature>
<name>A0A1G8UI72_9GAMM</name>
<dbReference type="Proteomes" id="UP000199305">
    <property type="component" value="Unassembled WGS sequence"/>
</dbReference>
<gene>
    <name evidence="2" type="ORF">SAMN05216212_0140</name>
</gene>
<evidence type="ECO:0000313" key="2">
    <source>
        <dbReference type="EMBL" id="SDJ53439.1"/>
    </source>
</evidence>
<dbReference type="EMBL" id="FNFH01000001">
    <property type="protein sequence ID" value="SDJ53439.1"/>
    <property type="molecule type" value="Genomic_DNA"/>
</dbReference>
<proteinExistence type="predicted"/>
<reference evidence="3" key="1">
    <citation type="submission" date="2016-10" db="EMBL/GenBank/DDBJ databases">
        <authorList>
            <person name="Varghese N."/>
            <person name="Submissions S."/>
        </authorList>
    </citation>
    <scope>NUCLEOTIDE SEQUENCE [LARGE SCALE GENOMIC DNA]</scope>
    <source>
        <strain evidence="3">CGMCC 1.10658</strain>
    </source>
</reference>
<keyword evidence="1" id="KW-0732">Signal</keyword>
<keyword evidence="3" id="KW-1185">Reference proteome</keyword>
<dbReference type="AlphaFoldDB" id="A0A1G8UI72"/>
<organism evidence="2 3">
    <name type="scientific">Microbulbifer yueqingensis</name>
    <dbReference type="NCBI Taxonomy" id="658219"/>
    <lineage>
        <taxon>Bacteria</taxon>
        <taxon>Pseudomonadati</taxon>
        <taxon>Pseudomonadota</taxon>
        <taxon>Gammaproteobacteria</taxon>
        <taxon>Cellvibrionales</taxon>
        <taxon>Microbulbiferaceae</taxon>
        <taxon>Microbulbifer</taxon>
    </lineage>
</organism>
<evidence type="ECO:0000313" key="3">
    <source>
        <dbReference type="Proteomes" id="UP000199305"/>
    </source>
</evidence>
<sequence>MNLSTHTMRYLKLIPAIFLLAPTLHAEPLPDMLRECAAIKADDERLQCYDELSGTLDELAKRNFGKEHEAATGEAPESLVTTIEKMEESAYGKQFFYLENGQVWKQTDSKFVSLKAGDRVELDRGLLGSFFMRNANGGKSIRVKRVR</sequence>
<accession>A0A1G8UI72</accession>